<gene>
    <name evidence="1" type="ORF">MAIT1_04365</name>
</gene>
<dbReference type="Proteomes" id="UP000194003">
    <property type="component" value="Unassembled WGS sequence"/>
</dbReference>
<evidence type="ECO:0000313" key="1">
    <source>
        <dbReference type="EMBL" id="OSM04452.1"/>
    </source>
</evidence>
<sequence length="72" mass="8019">MPTAIHPDLLSPEERLDEIAEILSAGVCRLLEKRNAPTLLKTRRNSLDCEFDTSLYGNQVSLQNQGDGPHDD</sequence>
<dbReference type="RefSeq" id="WP_085442534.1">
    <property type="nucleotide sequence ID" value="NZ_LVJN01000019.1"/>
</dbReference>
<accession>A0A1Y2K7V2</accession>
<reference evidence="1 2" key="1">
    <citation type="journal article" date="2016" name="BMC Genomics">
        <title>Combined genomic and structural analyses of a cultured magnetotactic bacterium reveals its niche adaptation to a dynamic environment.</title>
        <authorList>
            <person name="Araujo A.C."/>
            <person name="Morillo V."/>
            <person name="Cypriano J."/>
            <person name="Teixeira L.C."/>
            <person name="Leao P."/>
            <person name="Lyra S."/>
            <person name="Almeida L.G."/>
            <person name="Bazylinski D.A."/>
            <person name="Vasconcellos A.T."/>
            <person name="Abreu F."/>
            <person name="Lins U."/>
        </authorList>
    </citation>
    <scope>NUCLEOTIDE SEQUENCE [LARGE SCALE GENOMIC DNA]</scope>
    <source>
        <strain evidence="1 2">IT-1</strain>
    </source>
</reference>
<dbReference type="EMBL" id="LVJN01000019">
    <property type="protein sequence ID" value="OSM04452.1"/>
    <property type="molecule type" value="Genomic_DNA"/>
</dbReference>
<proteinExistence type="predicted"/>
<evidence type="ECO:0000313" key="2">
    <source>
        <dbReference type="Proteomes" id="UP000194003"/>
    </source>
</evidence>
<keyword evidence="2" id="KW-1185">Reference proteome</keyword>
<protein>
    <submittedName>
        <fullName evidence="1">Uncharacterized protein</fullName>
    </submittedName>
</protein>
<comment type="caution">
    <text evidence="1">The sequence shown here is derived from an EMBL/GenBank/DDBJ whole genome shotgun (WGS) entry which is preliminary data.</text>
</comment>
<dbReference type="AlphaFoldDB" id="A0A1Y2K7V2"/>
<dbReference type="OrthoDB" id="7360432at2"/>
<name>A0A1Y2K7V2_9PROT</name>
<organism evidence="1 2">
    <name type="scientific">Magnetofaba australis IT-1</name>
    <dbReference type="NCBI Taxonomy" id="1434232"/>
    <lineage>
        <taxon>Bacteria</taxon>
        <taxon>Pseudomonadati</taxon>
        <taxon>Pseudomonadota</taxon>
        <taxon>Magnetococcia</taxon>
        <taxon>Magnetococcales</taxon>
        <taxon>Magnetococcaceae</taxon>
        <taxon>Magnetofaba</taxon>
    </lineage>
</organism>
<dbReference type="STRING" id="1434232.MAIT1_04365"/>